<evidence type="ECO:0000256" key="4">
    <source>
        <dbReference type="ARBA" id="ARBA00023027"/>
    </source>
</evidence>
<dbReference type="Pfam" id="PF02146">
    <property type="entry name" value="SIR2"/>
    <property type="match status" value="1"/>
</dbReference>
<comment type="similarity">
    <text evidence="1">Belongs to the sirtuin family. Class I subfamily.</text>
</comment>
<evidence type="ECO:0000256" key="6">
    <source>
        <dbReference type="SAM" id="MobiDB-lite"/>
    </source>
</evidence>
<dbReference type="InterPro" id="IPR050134">
    <property type="entry name" value="NAD-dep_sirtuin_deacylases"/>
</dbReference>
<dbReference type="Gene3D" id="3.40.50.1220">
    <property type="entry name" value="TPP-binding domain"/>
    <property type="match status" value="1"/>
</dbReference>
<feature type="binding site" evidence="5">
    <location>
        <position position="230"/>
    </location>
    <ligand>
        <name>Zn(2+)</name>
        <dbReference type="ChEBI" id="CHEBI:29105"/>
    </ligand>
</feature>
<evidence type="ECO:0000256" key="5">
    <source>
        <dbReference type="PROSITE-ProRule" id="PRU00236"/>
    </source>
</evidence>
<dbReference type="PANTHER" id="PTHR11085">
    <property type="entry name" value="NAD-DEPENDENT PROTEIN DEACYLASE SIRTUIN-5, MITOCHONDRIAL-RELATED"/>
    <property type="match status" value="1"/>
</dbReference>
<keyword evidence="5" id="KW-0862">Zinc</keyword>
<evidence type="ECO:0000313" key="9">
    <source>
        <dbReference type="Proteomes" id="UP000236544"/>
    </source>
</evidence>
<dbReference type="Gene3D" id="3.30.1600.10">
    <property type="entry name" value="SIR2/SIRT2 'Small Domain"/>
    <property type="match status" value="1"/>
</dbReference>
<evidence type="ECO:0000256" key="3">
    <source>
        <dbReference type="ARBA" id="ARBA00022679"/>
    </source>
</evidence>
<evidence type="ECO:0000313" key="8">
    <source>
        <dbReference type="EMBL" id="CUS23746.1"/>
    </source>
</evidence>
<dbReference type="OrthoDB" id="2919105at2759"/>
<dbReference type="CDD" id="cd01407">
    <property type="entry name" value="SIR2-fam"/>
    <property type="match status" value="1"/>
</dbReference>
<evidence type="ECO:0000256" key="2">
    <source>
        <dbReference type="ARBA" id="ARBA00022491"/>
    </source>
</evidence>
<feature type="domain" description="Deacetylase sirtuin-type" evidence="7">
    <location>
        <begin position="43"/>
        <end position="369"/>
    </location>
</feature>
<accession>A0A0P1KWS0</accession>
<keyword evidence="4" id="KW-0520">NAD</keyword>
<dbReference type="AlphaFoldDB" id="A0A0P1KWS0"/>
<dbReference type="PANTHER" id="PTHR11085:SF8">
    <property type="entry name" value="NAD-DEPENDENT HISTONE DEACETYLASE HST3"/>
    <property type="match status" value="1"/>
</dbReference>
<keyword evidence="3" id="KW-0808">Transferase</keyword>
<name>A0A0P1KWS0_9SACH</name>
<proteinExistence type="inferred from homology"/>
<feature type="binding site" evidence="5">
    <location>
        <position position="202"/>
    </location>
    <ligand>
        <name>Zn(2+)</name>
        <dbReference type="ChEBI" id="CHEBI:29105"/>
    </ligand>
</feature>
<feature type="compositionally biased region" description="Low complexity" evidence="6">
    <location>
        <begin position="447"/>
        <end position="458"/>
    </location>
</feature>
<dbReference type="InterPro" id="IPR026590">
    <property type="entry name" value="Ssirtuin_cat_dom"/>
</dbReference>
<dbReference type="InterPro" id="IPR026591">
    <property type="entry name" value="Sirtuin_cat_small_dom_sf"/>
</dbReference>
<dbReference type="GO" id="GO:0005634">
    <property type="term" value="C:nucleus"/>
    <property type="evidence" value="ECO:0007669"/>
    <property type="project" value="TreeGrafter"/>
</dbReference>
<feature type="binding site" evidence="5">
    <location>
        <position position="227"/>
    </location>
    <ligand>
        <name>Zn(2+)</name>
        <dbReference type="ChEBI" id="CHEBI:29105"/>
    </ligand>
</feature>
<keyword evidence="9" id="KW-1185">Reference proteome</keyword>
<evidence type="ECO:0000256" key="1">
    <source>
        <dbReference type="ARBA" id="ARBA00006924"/>
    </source>
</evidence>
<dbReference type="Proteomes" id="UP000236544">
    <property type="component" value="Unassembled WGS sequence"/>
</dbReference>
<dbReference type="EMBL" id="LN890568">
    <property type="protein sequence ID" value="CUS23746.1"/>
    <property type="molecule type" value="Genomic_DNA"/>
</dbReference>
<feature type="compositionally biased region" description="Polar residues" evidence="6">
    <location>
        <begin position="486"/>
        <end position="497"/>
    </location>
</feature>
<dbReference type="GO" id="GO:0046872">
    <property type="term" value="F:metal ion binding"/>
    <property type="evidence" value="ECO:0007669"/>
    <property type="project" value="UniProtKB-KW"/>
</dbReference>
<feature type="region of interest" description="Disordered" evidence="6">
    <location>
        <begin position="447"/>
        <end position="497"/>
    </location>
</feature>
<sequence length="497" mass="56342">MPCLILSQESFDEKVPSSLSKRVANRPDLKTLKLRHLSITEPLEEDIELIKQVNKQISKSRKILVLTGAGISCNAGIPDFRSSSGCYELVKQEYPDAAIRSGQEMFDISLFREEQKISIFATFMEKLYSSARIAQPTRTHRFIAHLKNRGKLLRCYTQNIDGLEENLGLEMSSERDCDTSMANQWRNLDVVQLHGDLNRLSCTQCFKTFNWNRGLSRCLRSGQLPSCPRCEDSSTQRSLMGKRNTGSIGLLRPNIVLYGENHPSCEFITQGLNLDIARGRPDLFFIMGTSLKVDGVKKLVRNFSKQVHERNGLVILINKTRIGDCNWHGIIDYQILSDCDAWVDHLKDDIPDFFKTQQQVEKARQLKRENSILRKRQREEKKLTPPSTPSKKRATAQKSVKSEVHNMKQGSSTPEEQCPAPFPEGERICQKSVLMKLTIEDQKSEPLSLLDASSLPSLGRDSSMSNPTDTTIEDEPTDIDEDLPISSYSTLFRKQAA</sequence>
<feature type="compositionally biased region" description="Basic and acidic residues" evidence="6">
    <location>
        <begin position="366"/>
        <end position="383"/>
    </location>
</feature>
<protein>
    <submittedName>
        <fullName evidence="8">LAQU0S11e03356g1_1</fullName>
    </submittedName>
</protein>
<keyword evidence="5" id="KW-0479">Metal-binding</keyword>
<organism evidence="8 9">
    <name type="scientific">Lachancea quebecensis</name>
    <dbReference type="NCBI Taxonomy" id="1654605"/>
    <lineage>
        <taxon>Eukaryota</taxon>
        <taxon>Fungi</taxon>
        <taxon>Dikarya</taxon>
        <taxon>Ascomycota</taxon>
        <taxon>Saccharomycotina</taxon>
        <taxon>Saccharomycetes</taxon>
        <taxon>Saccharomycetales</taxon>
        <taxon>Saccharomycetaceae</taxon>
        <taxon>Lachancea</taxon>
    </lineage>
</organism>
<evidence type="ECO:0000259" key="7">
    <source>
        <dbReference type="PROSITE" id="PS50305"/>
    </source>
</evidence>
<dbReference type="InterPro" id="IPR029035">
    <property type="entry name" value="DHS-like_NAD/FAD-binding_dom"/>
</dbReference>
<dbReference type="GO" id="GO:0070403">
    <property type="term" value="F:NAD+ binding"/>
    <property type="evidence" value="ECO:0007669"/>
    <property type="project" value="InterPro"/>
</dbReference>
<keyword evidence="2" id="KW-0678">Repressor</keyword>
<dbReference type="SUPFAM" id="SSF52467">
    <property type="entry name" value="DHS-like NAD/FAD-binding domain"/>
    <property type="match status" value="1"/>
</dbReference>
<feature type="active site" description="Proton acceptor" evidence="5">
    <location>
        <position position="194"/>
    </location>
</feature>
<feature type="compositionally biased region" description="Acidic residues" evidence="6">
    <location>
        <begin position="471"/>
        <end position="483"/>
    </location>
</feature>
<dbReference type="GO" id="GO:0017136">
    <property type="term" value="F:histone deacetylase activity, NAD-dependent"/>
    <property type="evidence" value="ECO:0007669"/>
    <property type="project" value="TreeGrafter"/>
</dbReference>
<feature type="region of interest" description="Disordered" evidence="6">
    <location>
        <begin position="366"/>
        <end position="423"/>
    </location>
</feature>
<dbReference type="InterPro" id="IPR003000">
    <property type="entry name" value="Sirtuin"/>
</dbReference>
<reference evidence="9" key="1">
    <citation type="submission" date="2015-10" db="EMBL/GenBank/DDBJ databases">
        <authorList>
            <person name="Devillers H."/>
        </authorList>
    </citation>
    <scope>NUCLEOTIDE SEQUENCE [LARGE SCALE GENOMIC DNA]</scope>
</reference>
<dbReference type="PROSITE" id="PS50305">
    <property type="entry name" value="SIRTUIN"/>
    <property type="match status" value="1"/>
</dbReference>
<gene>
    <name evidence="8" type="ORF">LAQU0_S11e03356g</name>
</gene>
<feature type="binding site" evidence="5">
    <location>
        <position position="205"/>
    </location>
    <ligand>
        <name>Zn(2+)</name>
        <dbReference type="ChEBI" id="CHEBI:29105"/>
    </ligand>
</feature>